<keyword evidence="1" id="KW-0472">Membrane</keyword>
<comment type="caution">
    <text evidence="3">The sequence shown here is derived from an EMBL/GenBank/DDBJ whole genome shotgun (WGS) entry which is preliminary data.</text>
</comment>
<dbReference type="RefSeq" id="WP_079439639.1">
    <property type="nucleotide sequence ID" value="NZ_MZGT01000024.1"/>
</dbReference>
<organism evidence="3 4">
    <name type="scientific">Clostridium chromiireducens</name>
    <dbReference type="NCBI Taxonomy" id="225345"/>
    <lineage>
        <taxon>Bacteria</taxon>
        <taxon>Bacillati</taxon>
        <taxon>Bacillota</taxon>
        <taxon>Clostridia</taxon>
        <taxon>Eubacteriales</taxon>
        <taxon>Clostridiaceae</taxon>
        <taxon>Clostridium</taxon>
    </lineage>
</organism>
<feature type="domain" description="DUF218" evidence="2">
    <location>
        <begin position="94"/>
        <end position="221"/>
    </location>
</feature>
<keyword evidence="1" id="KW-1133">Transmembrane helix</keyword>
<keyword evidence="1" id="KW-0812">Transmembrane</keyword>
<proteinExistence type="predicted"/>
<dbReference type="PANTHER" id="PTHR30336">
    <property type="entry name" value="INNER MEMBRANE PROTEIN, PROBABLE PERMEASE"/>
    <property type="match status" value="1"/>
</dbReference>
<keyword evidence="4" id="KW-1185">Reference proteome</keyword>
<dbReference type="Pfam" id="PF02698">
    <property type="entry name" value="DUF218"/>
    <property type="match status" value="1"/>
</dbReference>
<feature type="transmembrane region" description="Helical" evidence="1">
    <location>
        <begin position="67"/>
        <end position="85"/>
    </location>
</feature>
<dbReference type="GO" id="GO:0043164">
    <property type="term" value="P:Gram-negative-bacterium-type cell wall biogenesis"/>
    <property type="evidence" value="ECO:0007669"/>
    <property type="project" value="TreeGrafter"/>
</dbReference>
<dbReference type="Gene3D" id="3.40.50.620">
    <property type="entry name" value="HUPs"/>
    <property type="match status" value="1"/>
</dbReference>
<protein>
    <recommendedName>
        <fullName evidence="2">DUF218 domain-containing protein</fullName>
    </recommendedName>
</protein>
<dbReference type="InterPro" id="IPR014729">
    <property type="entry name" value="Rossmann-like_a/b/a_fold"/>
</dbReference>
<evidence type="ECO:0000313" key="3">
    <source>
        <dbReference type="EMBL" id="OPJ62348.1"/>
    </source>
</evidence>
<evidence type="ECO:0000259" key="2">
    <source>
        <dbReference type="Pfam" id="PF02698"/>
    </source>
</evidence>
<reference evidence="3 4" key="1">
    <citation type="submission" date="2017-03" db="EMBL/GenBank/DDBJ databases">
        <title>Genome sequence of Clostridium chromiireducens DSM 23318.</title>
        <authorList>
            <person name="Poehlein A."/>
            <person name="Daniel R."/>
        </authorList>
    </citation>
    <scope>NUCLEOTIDE SEQUENCE [LARGE SCALE GENOMIC DNA]</scope>
    <source>
        <strain evidence="3 4">DSM 23318</strain>
    </source>
</reference>
<dbReference type="InterPro" id="IPR051599">
    <property type="entry name" value="Cell_Envelope_Assoc"/>
</dbReference>
<evidence type="ECO:0000256" key="1">
    <source>
        <dbReference type="SAM" id="Phobius"/>
    </source>
</evidence>
<dbReference type="AlphaFoldDB" id="A0A1V4IQN7"/>
<dbReference type="InterPro" id="IPR003848">
    <property type="entry name" value="DUF218"/>
</dbReference>
<dbReference type="CDD" id="cd06259">
    <property type="entry name" value="YdcF-like"/>
    <property type="match status" value="1"/>
</dbReference>
<name>A0A1V4IQN7_9CLOT</name>
<dbReference type="Proteomes" id="UP000191056">
    <property type="component" value="Unassembled WGS sequence"/>
</dbReference>
<dbReference type="GO" id="GO:0000270">
    <property type="term" value="P:peptidoglycan metabolic process"/>
    <property type="evidence" value="ECO:0007669"/>
    <property type="project" value="TreeGrafter"/>
</dbReference>
<gene>
    <name evidence="3" type="ORF">CLCHR_20840</name>
</gene>
<dbReference type="PANTHER" id="PTHR30336:SF4">
    <property type="entry name" value="ENVELOPE BIOGENESIS FACTOR ELYC"/>
    <property type="match status" value="1"/>
</dbReference>
<feature type="transmembrane region" description="Helical" evidence="1">
    <location>
        <begin position="7"/>
        <end position="24"/>
    </location>
</feature>
<dbReference type="GO" id="GO:0005886">
    <property type="term" value="C:plasma membrane"/>
    <property type="evidence" value="ECO:0007669"/>
    <property type="project" value="TreeGrafter"/>
</dbReference>
<feature type="transmembrane region" description="Helical" evidence="1">
    <location>
        <begin position="30"/>
        <end position="47"/>
    </location>
</feature>
<dbReference type="OrthoDB" id="9782395at2"/>
<evidence type="ECO:0000313" key="4">
    <source>
        <dbReference type="Proteomes" id="UP000191056"/>
    </source>
</evidence>
<sequence>MKKYLDAVLGVFLISYIIIINLISDAKVAFSFPILILGILLILFHFLRIKNQNSIFWSKYLKIAKILMYIGLIFFLGIEAAIITYPKNDDRKSDYIIVLGAGLANKTTPSTILKGRLDAALDYLKDNNSAIIVLSGGRGSDENIPESHAMSKYLQEKGVDKSKIIIEDKSRDTNENFKYSKEKIEGYSKKNMDQINVKIITTDFHALRSSILARKNGFVYYSNYSSSTVWYLIPITYTREAFAIVKSILFD</sequence>
<dbReference type="EMBL" id="MZGT01000024">
    <property type="protein sequence ID" value="OPJ62348.1"/>
    <property type="molecule type" value="Genomic_DNA"/>
</dbReference>
<dbReference type="STRING" id="225345.CLCHR_20840"/>
<accession>A0A1V4IQN7</accession>